<feature type="transmembrane region" description="Helical" evidence="12">
    <location>
        <begin position="371"/>
        <end position="391"/>
    </location>
</feature>
<feature type="region of interest" description="Disordered" evidence="13">
    <location>
        <begin position="1"/>
        <end position="35"/>
    </location>
</feature>
<feature type="transmembrane region" description="Helical" evidence="12">
    <location>
        <begin position="455"/>
        <end position="472"/>
    </location>
</feature>
<comment type="catalytic activity">
    <reaction evidence="12">
        <text>K(+)(in) + H(+)(in) = K(+)(out) + H(+)(out)</text>
        <dbReference type="Rhea" id="RHEA:28490"/>
        <dbReference type="ChEBI" id="CHEBI:15378"/>
        <dbReference type="ChEBI" id="CHEBI:29103"/>
    </reaction>
</comment>
<dbReference type="RefSeq" id="WP_083457459.1">
    <property type="nucleotide sequence ID" value="NZ_CP011125.1"/>
</dbReference>
<evidence type="ECO:0000256" key="9">
    <source>
        <dbReference type="ARBA" id="ARBA00022989"/>
    </source>
</evidence>
<evidence type="ECO:0000256" key="8">
    <source>
        <dbReference type="ARBA" id="ARBA00022958"/>
    </source>
</evidence>
<keyword evidence="5 12" id="KW-0633">Potassium transport</keyword>
<proteinExistence type="inferred from homology"/>
<keyword evidence="11 12" id="KW-0472">Membrane</keyword>
<keyword evidence="17" id="KW-1185">Reference proteome</keyword>
<evidence type="ECO:0000256" key="10">
    <source>
        <dbReference type="ARBA" id="ARBA00023065"/>
    </source>
</evidence>
<feature type="transmembrane region" description="Helical" evidence="12">
    <location>
        <begin position="86"/>
        <end position="106"/>
    </location>
</feature>
<dbReference type="HAMAP" id="MF_01522">
    <property type="entry name" value="Kup"/>
    <property type="match status" value="1"/>
</dbReference>
<feature type="transmembrane region" description="Helical" evidence="12">
    <location>
        <begin position="278"/>
        <end position="301"/>
    </location>
</feature>
<keyword evidence="4 12" id="KW-1003">Cell membrane</keyword>
<keyword evidence="10 12" id="KW-0406">Ion transport</keyword>
<evidence type="ECO:0000256" key="12">
    <source>
        <dbReference type="HAMAP-Rule" id="MF_01522"/>
    </source>
</evidence>
<keyword evidence="9 12" id="KW-1133">Transmembrane helix</keyword>
<name>A0A0F6W3Q8_9BACT</name>
<evidence type="ECO:0000259" key="15">
    <source>
        <dbReference type="Pfam" id="PF22776"/>
    </source>
</evidence>
<dbReference type="GO" id="GO:0005886">
    <property type="term" value="C:plasma membrane"/>
    <property type="evidence" value="ECO:0007669"/>
    <property type="project" value="UniProtKB-SubCell"/>
</dbReference>
<comment type="function">
    <text evidence="12">Transport of potassium into the cell. Likely operates as a K(+):H(+) symporter.</text>
</comment>
<evidence type="ECO:0000256" key="11">
    <source>
        <dbReference type="ARBA" id="ARBA00023136"/>
    </source>
</evidence>
<dbReference type="GO" id="GO:0015293">
    <property type="term" value="F:symporter activity"/>
    <property type="evidence" value="ECO:0007669"/>
    <property type="project" value="UniProtKB-UniRule"/>
</dbReference>
<feature type="domain" description="K+ potassium transporter C-terminal" evidence="15">
    <location>
        <begin position="506"/>
        <end position="655"/>
    </location>
</feature>
<dbReference type="KEGG" id="samy:DB32_003695"/>
<evidence type="ECO:0000256" key="3">
    <source>
        <dbReference type="ARBA" id="ARBA00022448"/>
    </source>
</evidence>
<feature type="transmembrane region" description="Helical" evidence="12">
    <location>
        <begin position="127"/>
        <end position="146"/>
    </location>
</feature>
<keyword evidence="3 12" id="KW-0813">Transport</keyword>
<keyword evidence="7 12" id="KW-0769">Symport</keyword>
<evidence type="ECO:0000313" key="17">
    <source>
        <dbReference type="Proteomes" id="UP000034883"/>
    </source>
</evidence>
<dbReference type="InterPro" id="IPR053951">
    <property type="entry name" value="K_trans_N"/>
</dbReference>
<reference evidence="16 17" key="1">
    <citation type="submission" date="2015-03" db="EMBL/GenBank/DDBJ databases">
        <title>Genome assembly of Sandaracinus amylolyticus DSM 53668.</title>
        <authorList>
            <person name="Sharma G."/>
            <person name="Subramanian S."/>
        </authorList>
    </citation>
    <scope>NUCLEOTIDE SEQUENCE [LARGE SCALE GENOMIC DNA]</scope>
    <source>
        <strain evidence="16 17">DSM 53668</strain>
    </source>
</reference>
<feature type="domain" description="K+ potassium transporter integral membrane" evidence="14">
    <location>
        <begin position="43"/>
        <end position="495"/>
    </location>
</feature>
<dbReference type="STRING" id="927083.DB32_003695"/>
<evidence type="ECO:0000256" key="2">
    <source>
        <dbReference type="ARBA" id="ARBA00007019"/>
    </source>
</evidence>
<accession>A0A0F6W3Q8</accession>
<dbReference type="PANTHER" id="PTHR30540">
    <property type="entry name" value="OSMOTIC STRESS POTASSIUM TRANSPORTER"/>
    <property type="match status" value="1"/>
</dbReference>
<evidence type="ECO:0000256" key="7">
    <source>
        <dbReference type="ARBA" id="ARBA00022847"/>
    </source>
</evidence>
<evidence type="ECO:0000256" key="5">
    <source>
        <dbReference type="ARBA" id="ARBA00022538"/>
    </source>
</evidence>
<comment type="similarity">
    <text evidence="2 12">Belongs to the HAK/KUP transporter (TC 2.A.72) family.</text>
</comment>
<evidence type="ECO:0000313" key="16">
    <source>
        <dbReference type="EMBL" id="AKF06546.1"/>
    </source>
</evidence>
<dbReference type="Pfam" id="PF02705">
    <property type="entry name" value="K_trans"/>
    <property type="match status" value="1"/>
</dbReference>
<feature type="transmembrane region" description="Helical" evidence="12">
    <location>
        <begin position="199"/>
        <end position="224"/>
    </location>
</feature>
<dbReference type="PANTHER" id="PTHR30540:SF79">
    <property type="entry name" value="LOW AFFINITY POTASSIUM TRANSPORT SYSTEM PROTEIN KUP"/>
    <property type="match status" value="1"/>
</dbReference>
<dbReference type="Proteomes" id="UP000034883">
    <property type="component" value="Chromosome"/>
</dbReference>
<keyword evidence="8 12" id="KW-0630">Potassium</keyword>
<feature type="compositionally biased region" description="Low complexity" evidence="13">
    <location>
        <begin position="1"/>
        <end position="13"/>
    </location>
</feature>
<evidence type="ECO:0000256" key="13">
    <source>
        <dbReference type="SAM" id="MobiDB-lite"/>
    </source>
</evidence>
<organism evidence="16 17">
    <name type="scientific">Sandaracinus amylolyticus</name>
    <dbReference type="NCBI Taxonomy" id="927083"/>
    <lineage>
        <taxon>Bacteria</taxon>
        <taxon>Pseudomonadati</taxon>
        <taxon>Myxococcota</taxon>
        <taxon>Polyangia</taxon>
        <taxon>Polyangiales</taxon>
        <taxon>Sandaracinaceae</taxon>
        <taxon>Sandaracinus</taxon>
    </lineage>
</organism>
<evidence type="ECO:0000259" key="14">
    <source>
        <dbReference type="Pfam" id="PF02705"/>
    </source>
</evidence>
<evidence type="ECO:0000256" key="1">
    <source>
        <dbReference type="ARBA" id="ARBA00004141"/>
    </source>
</evidence>
<dbReference type="Pfam" id="PF22776">
    <property type="entry name" value="K_trans_C"/>
    <property type="match status" value="1"/>
</dbReference>
<evidence type="ECO:0000256" key="4">
    <source>
        <dbReference type="ARBA" id="ARBA00022475"/>
    </source>
</evidence>
<feature type="transmembrane region" description="Helical" evidence="12">
    <location>
        <begin position="321"/>
        <end position="350"/>
    </location>
</feature>
<keyword evidence="6 12" id="KW-0812">Transmembrane</keyword>
<dbReference type="GO" id="GO:0015079">
    <property type="term" value="F:potassium ion transmembrane transporter activity"/>
    <property type="evidence" value="ECO:0007669"/>
    <property type="project" value="UniProtKB-UniRule"/>
</dbReference>
<dbReference type="EMBL" id="CP011125">
    <property type="protein sequence ID" value="AKF06546.1"/>
    <property type="molecule type" value="Genomic_DNA"/>
</dbReference>
<evidence type="ECO:0000256" key="6">
    <source>
        <dbReference type="ARBA" id="ARBA00022692"/>
    </source>
</evidence>
<sequence>MSGATPGTESAGPPSGGASGTTTSETTRDPHVGHHHHGALGTLALGALGVVYGDIGTSPLYALRECFHESSGITPTHENVLGVLSLFVWAMTLVVVVKYIVFVTRVDNGGEGGILALLALVLPKRGGARVGALVLMGLFGASLLYADGMLTPAISVVSAVEGIEQIEGIGHALDRWIVPIAIAILVVLFLAQKRGTGGVGLIFGPVMLLWFVVIGALGAVQIAQHPEVLAAISPHHAVIFFARHQLVGFLVLGSVVLCITGGEALYADMGHFGRRPIVLAWFAVAFPGLILNYLGQGALLLAHPEHAHAPFFSMAAGWMRIPLVILATLATVIASQALISGAFSLTRQAIQLGYLPRLEIRHTSSMTEGQVYLPEVNRILMVACIALVIAFESSSRMAAAYGIAVTGTMGITTVLFYVVVRKWWGTARALAVCVPMLIVDLAFFGANVVKIASGGWVPIVVAFGVLAVMTSWKKGRERVARFLQNRSVPLDEFIPRIERESPFRVKGTAVFMTASANGTPPVLVHHYRHNQVLHEQIMLLSIQVQDVPFVPKDESVTVDDLGHGIYRVTAKYGFMQSPRVTEILRAAEKQHGLATRPEKTSFYLGREKLVVTKNPGMAQWRKVLFTFLSRNARPASDYFKLPPDRVLEIGMQLEL</sequence>
<dbReference type="InterPro" id="IPR053952">
    <property type="entry name" value="K_trans_C"/>
</dbReference>
<dbReference type="AlphaFoldDB" id="A0A0F6W3Q8"/>
<dbReference type="InterPro" id="IPR023051">
    <property type="entry name" value="Kup"/>
</dbReference>
<feature type="transmembrane region" description="Helical" evidence="12">
    <location>
        <begin position="176"/>
        <end position="192"/>
    </location>
</feature>
<protein>
    <recommendedName>
        <fullName evidence="12">Probable potassium transport system protein Kup</fullName>
    </recommendedName>
</protein>
<feature type="transmembrane region" description="Helical" evidence="12">
    <location>
        <begin position="244"/>
        <end position="266"/>
    </location>
</feature>
<comment type="subcellular location">
    <subcellularLocation>
        <location evidence="12">Cell membrane</location>
        <topology evidence="12">Multi-pass membrane protein</topology>
    </subcellularLocation>
    <subcellularLocation>
        <location evidence="1">Membrane</location>
        <topology evidence="1">Multi-pass membrane protein</topology>
    </subcellularLocation>
</comment>
<feature type="transmembrane region" description="Helical" evidence="12">
    <location>
        <begin position="427"/>
        <end position="449"/>
    </location>
</feature>
<feature type="transmembrane region" description="Helical" evidence="12">
    <location>
        <begin position="397"/>
        <end position="420"/>
    </location>
</feature>
<gene>
    <name evidence="12" type="primary">kup</name>
    <name evidence="16" type="ORF">DB32_003695</name>
</gene>
<dbReference type="OrthoDB" id="9805577at2"/>
<dbReference type="InterPro" id="IPR003855">
    <property type="entry name" value="K+_transporter"/>
</dbReference>